<keyword evidence="4" id="KW-1185">Reference proteome</keyword>
<dbReference type="Proteomes" id="UP000000305">
    <property type="component" value="Unassembled WGS sequence"/>
</dbReference>
<dbReference type="EMBL" id="GL732848">
    <property type="protein sequence ID" value="EFX64301.1"/>
    <property type="molecule type" value="Genomic_DNA"/>
</dbReference>
<evidence type="ECO:0000259" key="2">
    <source>
        <dbReference type="Pfam" id="PF00685"/>
    </source>
</evidence>
<dbReference type="KEGG" id="dpx:DAPPUDRAFT_266649"/>
<dbReference type="SUPFAM" id="SSF52540">
    <property type="entry name" value="P-loop containing nucleoside triphosphate hydrolases"/>
    <property type="match status" value="1"/>
</dbReference>
<gene>
    <name evidence="3" type="ORF">DAPPUDRAFT_266649</name>
</gene>
<dbReference type="OrthoDB" id="6138663at2759"/>
<evidence type="ECO:0000313" key="3">
    <source>
        <dbReference type="EMBL" id="EFX64301.1"/>
    </source>
</evidence>
<dbReference type="Gene3D" id="3.40.50.300">
    <property type="entry name" value="P-loop containing nucleotide triphosphate hydrolases"/>
    <property type="match status" value="1"/>
</dbReference>
<dbReference type="STRING" id="6669.E9HVD2"/>
<dbReference type="OMA" id="VFLMIQT"/>
<proteinExistence type="predicted"/>
<reference evidence="3 4" key="1">
    <citation type="journal article" date="2011" name="Science">
        <title>The ecoresponsive genome of Daphnia pulex.</title>
        <authorList>
            <person name="Colbourne J.K."/>
            <person name="Pfrender M.E."/>
            <person name="Gilbert D."/>
            <person name="Thomas W.K."/>
            <person name="Tucker A."/>
            <person name="Oakley T.H."/>
            <person name="Tokishita S."/>
            <person name="Aerts A."/>
            <person name="Arnold G.J."/>
            <person name="Basu M.K."/>
            <person name="Bauer D.J."/>
            <person name="Caceres C.E."/>
            <person name="Carmel L."/>
            <person name="Casola C."/>
            <person name="Choi J.H."/>
            <person name="Detter J.C."/>
            <person name="Dong Q."/>
            <person name="Dusheyko S."/>
            <person name="Eads B.D."/>
            <person name="Frohlich T."/>
            <person name="Geiler-Samerotte K.A."/>
            <person name="Gerlach D."/>
            <person name="Hatcher P."/>
            <person name="Jogdeo S."/>
            <person name="Krijgsveld J."/>
            <person name="Kriventseva E.V."/>
            <person name="Kultz D."/>
            <person name="Laforsch C."/>
            <person name="Lindquist E."/>
            <person name="Lopez J."/>
            <person name="Manak J.R."/>
            <person name="Muller J."/>
            <person name="Pangilinan J."/>
            <person name="Patwardhan R.P."/>
            <person name="Pitluck S."/>
            <person name="Pritham E.J."/>
            <person name="Rechtsteiner A."/>
            <person name="Rho M."/>
            <person name="Rogozin I.B."/>
            <person name="Sakarya O."/>
            <person name="Salamov A."/>
            <person name="Schaack S."/>
            <person name="Shapiro H."/>
            <person name="Shiga Y."/>
            <person name="Skalitzky C."/>
            <person name="Smith Z."/>
            <person name="Souvorov A."/>
            <person name="Sung W."/>
            <person name="Tang Z."/>
            <person name="Tsuchiya D."/>
            <person name="Tu H."/>
            <person name="Vos H."/>
            <person name="Wang M."/>
            <person name="Wolf Y.I."/>
            <person name="Yamagata H."/>
            <person name="Yamada T."/>
            <person name="Ye Y."/>
            <person name="Shaw J.R."/>
            <person name="Andrews J."/>
            <person name="Crease T.J."/>
            <person name="Tang H."/>
            <person name="Lucas S.M."/>
            <person name="Robertson H.M."/>
            <person name="Bork P."/>
            <person name="Koonin E.V."/>
            <person name="Zdobnov E.M."/>
            <person name="Grigoriev I.V."/>
            <person name="Lynch M."/>
            <person name="Boore J.L."/>
        </authorList>
    </citation>
    <scope>NUCLEOTIDE SEQUENCE [LARGE SCALE GENOMIC DNA]</scope>
</reference>
<dbReference type="GO" id="GO:0006790">
    <property type="term" value="P:sulfur compound metabolic process"/>
    <property type="evidence" value="ECO:0000318"/>
    <property type="project" value="GO_Central"/>
</dbReference>
<evidence type="ECO:0000313" key="4">
    <source>
        <dbReference type="Proteomes" id="UP000000305"/>
    </source>
</evidence>
<dbReference type="GO" id="GO:0006044">
    <property type="term" value="P:N-acetylglucosamine metabolic process"/>
    <property type="evidence" value="ECO:0000318"/>
    <property type="project" value="GO_Central"/>
</dbReference>
<dbReference type="Pfam" id="PF00685">
    <property type="entry name" value="Sulfotransfer_1"/>
    <property type="match status" value="1"/>
</dbReference>
<keyword evidence="1" id="KW-1133">Transmembrane helix</keyword>
<organism evidence="3 4">
    <name type="scientific">Daphnia pulex</name>
    <name type="common">Water flea</name>
    <dbReference type="NCBI Taxonomy" id="6669"/>
    <lineage>
        <taxon>Eukaryota</taxon>
        <taxon>Metazoa</taxon>
        <taxon>Ecdysozoa</taxon>
        <taxon>Arthropoda</taxon>
        <taxon>Crustacea</taxon>
        <taxon>Branchiopoda</taxon>
        <taxon>Diplostraca</taxon>
        <taxon>Cladocera</taxon>
        <taxon>Anomopoda</taxon>
        <taxon>Daphniidae</taxon>
        <taxon>Daphnia</taxon>
    </lineage>
</organism>
<sequence>MKSSTRSSSFPILMLSFLSFLIVIHFVLFWLCLERNRTHHLHDLDLTSIKKRILIVTTWRSGSTFLGDLIKSAPSVFYSFEPLLYLDNHPGSKTELMQSLFHCRFSLSYLRSANGLTGLPNDMQRNKRVWNECIHNRTLCSDPEFVGHLCSSFPIHLIKTVRLRVKELPALLESDPVLSKELKIIHLVRDPRAIMTSRAKLKWCQNNSACKNASRLCADMEEDLQLMNGLVTRFPNQHYRLKFEDLAVNVEMETDKLFRFLEIPITVSTRAFLDSHTKSNDQEMKENFLDFDHSTFRKSDDVAYGWKNKMGEKDIANITDICKPALEMLNMF</sequence>
<keyword evidence="1" id="KW-0812">Transmembrane</keyword>
<dbReference type="GO" id="GO:0001517">
    <property type="term" value="F:N-acetylglucosamine 6-O-sulfotransferase activity"/>
    <property type="evidence" value="ECO:0000318"/>
    <property type="project" value="GO_Central"/>
</dbReference>
<name>E9HVD2_DAPPU</name>
<keyword evidence="1" id="KW-0472">Membrane</keyword>
<dbReference type="InterPro" id="IPR051135">
    <property type="entry name" value="Gal/GlcNAc/GalNAc_ST"/>
</dbReference>
<protein>
    <recommendedName>
        <fullName evidence="2">Sulfotransferase domain-containing protein</fullName>
    </recommendedName>
</protein>
<dbReference type="InterPro" id="IPR027417">
    <property type="entry name" value="P-loop_NTPase"/>
</dbReference>
<accession>E9HVD2</accession>
<dbReference type="AlphaFoldDB" id="E9HVD2"/>
<dbReference type="PANTHER" id="PTHR10704:SF44">
    <property type="entry name" value="LD35051P-RELATED"/>
    <property type="match status" value="1"/>
</dbReference>
<dbReference type="InterPro" id="IPR000863">
    <property type="entry name" value="Sulfotransferase_dom"/>
</dbReference>
<dbReference type="eggNOG" id="ENOG502S1BS">
    <property type="taxonomic scope" value="Eukaryota"/>
</dbReference>
<dbReference type="FunFam" id="3.40.50.300:FF:004300">
    <property type="entry name" value="Sulfotransferase"/>
    <property type="match status" value="1"/>
</dbReference>
<dbReference type="InParanoid" id="E9HVD2"/>
<dbReference type="HOGENOM" id="CLU_028381_0_0_1"/>
<dbReference type="PANTHER" id="PTHR10704">
    <property type="entry name" value="CARBOHYDRATE SULFOTRANSFERASE"/>
    <property type="match status" value="1"/>
</dbReference>
<evidence type="ECO:0000256" key="1">
    <source>
        <dbReference type="SAM" id="Phobius"/>
    </source>
</evidence>
<feature type="domain" description="Sulfotransferase" evidence="2">
    <location>
        <begin position="51"/>
        <end position="326"/>
    </location>
</feature>
<dbReference type="PhylomeDB" id="E9HVD2"/>
<feature type="transmembrane region" description="Helical" evidence="1">
    <location>
        <begin position="12"/>
        <end position="31"/>
    </location>
</feature>